<organism evidence="1 2">
    <name type="scientific">Rhododendron simsii</name>
    <name type="common">Sims's rhododendron</name>
    <dbReference type="NCBI Taxonomy" id="118357"/>
    <lineage>
        <taxon>Eukaryota</taxon>
        <taxon>Viridiplantae</taxon>
        <taxon>Streptophyta</taxon>
        <taxon>Embryophyta</taxon>
        <taxon>Tracheophyta</taxon>
        <taxon>Spermatophyta</taxon>
        <taxon>Magnoliopsida</taxon>
        <taxon>eudicotyledons</taxon>
        <taxon>Gunneridae</taxon>
        <taxon>Pentapetalae</taxon>
        <taxon>asterids</taxon>
        <taxon>Ericales</taxon>
        <taxon>Ericaceae</taxon>
        <taxon>Ericoideae</taxon>
        <taxon>Rhodoreae</taxon>
        <taxon>Rhododendron</taxon>
    </lineage>
</organism>
<comment type="caution">
    <text evidence="1">The sequence shown here is derived from an EMBL/GenBank/DDBJ whole genome shotgun (WGS) entry which is preliminary data.</text>
</comment>
<dbReference type="AlphaFoldDB" id="A0A834GQA5"/>
<sequence length="143" mass="16137">MSLVAVNVAKPPDGSVPMYGDIVVSIFYKEKPLSMTIMEPFTHKEINHTMVKVMFPSKISPVEPRDLKRMTLYFVSYSSFEFSFDVKANGRLWPNNWIGPEDTETERFISVRCPDVKVDIVTKTGVGTMTGKPLKCKVKAKSV</sequence>
<dbReference type="Proteomes" id="UP000626092">
    <property type="component" value="Unassembled WGS sequence"/>
</dbReference>
<evidence type="ECO:0000313" key="2">
    <source>
        <dbReference type="Proteomes" id="UP000626092"/>
    </source>
</evidence>
<dbReference type="EMBL" id="WJXA01000007">
    <property type="protein sequence ID" value="KAF7138174.1"/>
    <property type="molecule type" value="Genomic_DNA"/>
</dbReference>
<accession>A0A834GQA5</accession>
<proteinExistence type="predicted"/>
<evidence type="ECO:0000313" key="1">
    <source>
        <dbReference type="EMBL" id="KAF7138174.1"/>
    </source>
</evidence>
<name>A0A834GQA5_RHOSS</name>
<reference evidence="1" key="1">
    <citation type="submission" date="2019-11" db="EMBL/GenBank/DDBJ databases">
        <authorList>
            <person name="Liu Y."/>
            <person name="Hou J."/>
            <person name="Li T.-Q."/>
            <person name="Guan C.-H."/>
            <person name="Wu X."/>
            <person name="Wu H.-Z."/>
            <person name="Ling F."/>
            <person name="Zhang R."/>
            <person name="Shi X.-G."/>
            <person name="Ren J.-P."/>
            <person name="Chen E.-F."/>
            <person name="Sun J.-M."/>
        </authorList>
    </citation>
    <scope>NUCLEOTIDE SEQUENCE</scope>
    <source>
        <strain evidence="1">Adult_tree_wgs_1</strain>
        <tissue evidence="1">Leaves</tissue>
    </source>
</reference>
<keyword evidence="2" id="KW-1185">Reference proteome</keyword>
<protein>
    <submittedName>
        <fullName evidence="1">Uncharacterized protein</fullName>
    </submittedName>
</protein>
<gene>
    <name evidence="1" type="ORF">RHSIM_Rhsim07G0170400</name>
</gene>